<gene>
    <name evidence="2" type="ORF">HMPREF1315_0077</name>
</gene>
<accession>A0AAV3FNF4</accession>
<dbReference type="Proteomes" id="UP000005929">
    <property type="component" value="Unassembled WGS sequence"/>
</dbReference>
<protein>
    <submittedName>
        <fullName evidence="2">Uncharacterized protein</fullName>
    </submittedName>
</protein>
<dbReference type="AlphaFoldDB" id="A0AAV3FNF4"/>
<feature type="region of interest" description="Disordered" evidence="1">
    <location>
        <begin position="1"/>
        <end position="39"/>
    </location>
</feature>
<dbReference type="EMBL" id="AJTJ01000042">
    <property type="protein sequence ID" value="EIJ26481.1"/>
    <property type="molecule type" value="Genomic_DNA"/>
</dbReference>
<evidence type="ECO:0000256" key="1">
    <source>
        <dbReference type="SAM" id="MobiDB-lite"/>
    </source>
</evidence>
<comment type="caution">
    <text evidence="2">The sequence shown here is derived from an EMBL/GenBank/DDBJ whole genome shotgun (WGS) entry which is preliminary data.</text>
</comment>
<proteinExistence type="predicted"/>
<name>A0AAV3FNF4_BIFLL</name>
<feature type="compositionally biased region" description="Low complexity" evidence="1">
    <location>
        <begin position="1"/>
        <end position="14"/>
    </location>
</feature>
<reference evidence="2 3" key="1">
    <citation type="journal article" date="2013" name="Genome Announc.">
        <title>Draft Genome Sequences of Two Pairs of Human Intestinal Bifidobacterium longum subsp. longum Strains, 44B and 1-6B and 35B and 2-2B, Consecutively Isolated from Two Children after a 5-Year Time Period.</title>
        <authorList>
            <person name="Shkoporov A.N."/>
            <person name="Efimov B.A."/>
            <person name="Khokhlova E.V."/>
            <person name="Chaplin A.V."/>
            <person name="Kafarskaya L.I."/>
            <person name="Durkin A.S."/>
            <person name="McCorrison J."/>
            <person name="Torralba M."/>
            <person name="Gillis M."/>
            <person name="Sutton G."/>
            <person name="Weibel D.B."/>
            <person name="Nelson K.E."/>
            <person name="Smeianov V.V."/>
        </authorList>
    </citation>
    <scope>NUCLEOTIDE SEQUENCE [LARGE SCALE GENOMIC DNA]</scope>
    <source>
        <strain evidence="2 3">2-2B</strain>
    </source>
</reference>
<evidence type="ECO:0000313" key="2">
    <source>
        <dbReference type="EMBL" id="EIJ26481.1"/>
    </source>
</evidence>
<evidence type="ECO:0000313" key="3">
    <source>
        <dbReference type="Proteomes" id="UP000005929"/>
    </source>
</evidence>
<organism evidence="2 3">
    <name type="scientific">Bifidobacterium longum subsp. longum 2-2B</name>
    <dbReference type="NCBI Taxonomy" id="1161745"/>
    <lineage>
        <taxon>Bacteria</taxon>
        <taxon>Bacillati</taxon>
        <taxon>Actinomycetota</taxon>
        <taxon>Actinomycetes</taxon>
        <taxon>Bifidobacteriales</taxon>
        <taxon>Bifidobacteriaceae</taxon>
        <taxon>Bifidobacterium</taxon>
    </lineage>
</organism>
<sequence>MGLYGVSEAAGVEEAAGHAKTRKSRMIPCKPITPTRPDD</sequence>